<name>A0AA48WCY5_9BURK</name>
<keyword evidence="2" id="KW-1185">Reference proteome</keyword>
<evidence type="ECO:0000313" key="1">
    <source>
        <dbReference type="EMBL" id="QPI49259.1"/>
    </source>
</evidence>
<reference evidence="1 2" key="1">
    <citation type="submission" date="2020-11" db="EMBL/GenBank/DDBJ databases">
        <authorList>
            <person name="Sun Q."/>
        </authorList>
    </citation>
    <scope>NUCLEOTIDE SEQUENCE [LARGE SCALE GENOMIC DNA]</scope>
    <source>
        <strain evidence="1 2">P8398</strain>
    </source>
</reference>
<protein>
    <submittedName>
        <fullName evidence="1">Uncharacterized protein</fullName>
    </submittedName>
</protein>
<dbReference type="Proteomes" id="UP000662888">
    <property type="component" value="Chromosome"/>
</dbReference>
<dbReference type="EMBL" id="CP065053">
    <property type="protein sequence ID" value="QPI49259.1"/>
    <property type="molecule type" value="Genomic_DNA"/>
</dbReference>
<organism evidence="1 2">
    <name type="scientific">Massilia antarctica</name>
    <dbReference type="NCBI Taxonomy" id="2765360"/>
    <lineage>
        <taxon>Bacteria</taxon>
        <taxon>Pseudomonadati</taxon>
        <taxon>Pseudomonadota</taxon>
        <taxon>Betaproteobacteria</taxon>
        <taxon>Burkholderiales</taxon>
        <taxon>Oxalobacteraceae</taxon>
        <taxon>Telluria group</taxon>
        <taxon>Massilia</taxon>
    </lineage>
</organism>
<proteinExistence type="predicted"/>
<accession>A0AA48WCY5</accession>
<gene>
    <name evidence="1" type="ORF">IV454_28030</name>
</gene>
<sequence>MTKVHVLEAPLLLQSNEMNDYLHLLPKGTTLYYDTSFPEGFSRYKVYINIDRMPLALKELADPTMVDPLTAHALDAGDLRRVLRDYPLSKRDLESILKSKALSRDDIKEVFNSYLESTK</sequence>
<evidence type="ECO:0000313" key="2">
    <source>
        <dbReference type="Proteomes" id="UP000662888"/>
    </source>
</evidence>